<feature type="signal peptide" evidence="1">
    <location>
        <begin position="1"/>
        <end position="18"/>
    </location>
</feature>
<keyword evidence="1" id="KW-0732">Signal</keyword>
<evidence type="ECO:0000313" key="3">
    <source>
        <dbReference type="Proteomes" id="UP000276133"/>
    </source>
</evidence>
<dbReference type="EMBL" id="REGN01001228">
    <property type="protein sequence ID" value="RNA36152.1"/>
    <property type="molecule type" value="Genomic_DNA"/>
</dbReference>
<reference evidence="2 3" key="1">
    <citation type="journal article" date="2018" name="Sci. Rep.">
        <title>Genomic signatures of local adaptation to the degree of environmental predictability in rotifers.</title>
        <authorList>
            <person name="Franch-Gras L."/>
            <person name="Hahn C."/>
            <person name="Garcia-Roger E.M."/>
            <person name="Carmona M.J."/>
            <person name="Serra M."/>
            <person name="Gomez A."/>
        </authorList>
    </citation>
    <scope>NUCLEOTIDE SEQUENCE [LARGE SCALE GENOMIC DNA]</scope>
    <source>
        <strain evidence="2">HYR1</strain>
    </source>
</reference>
<sequence>MSKISFVFSWLLITGIFSVPLDYPDRYDTTLPWSTTTTRVYCTLSCYPNSYEDYQDCTCHCYPGYYFDQSLYQCAQVLTDQNLFCKLKQLIYPLYQEYSDSAKLLKHEGNQSVKQVLIQQMFKDYFQQMKPVLSTIKIE</sequence>
<dbReference type="AlphaFoldDB" id="A0A3M7SK95"/>
<accession>A0A3M7SK95</accession>
<evidence type="ECO:0008006" key="4">
    <source>
        <dbReference type="Google" id="ProtNLM"/>
    </source>
</evidence>
<name>A0A3M7SK95_BRAPC</name>
<comment type="caution">
    <text evidence="2">The sequence shown here is derived from an EMBL/GenBank/DDBJ whole genome shotgun (WGS) entry which is preliminary data.</text>
</comment>
<organism evidence="2 3">
    <name type="scientific">Brachionus plicatilis</name>
    <name type="common">Marine rotifer</name>
    <name type="synonym">Brachionus muelleri</name>
    <dbReference type="NCBI Taxonomy" id="10195"/>
    <lineage>
        <taxon>Eukaryota</taxon>
        <taxon>Metazoa</taxon>
        <taxon>Spiralia</taxon>
        <taxon>Gnathifera</taxon>
        <taxon>Rotifera</taxon>
        <taxon>Eurotatoria</taxon>
        <taxon>Monogononta</taxon>
        <taxon>Pseudotrocha</taxon>
        <taxon>Ploima</taxon>
        <taxon>Brachionidae</taxon>
        <taxon>Brachionus</taxon>
    </lineage>
</organism>
<evidence type="ECO:0000256" key="1">
    <source>
        <dbReference type="SAM" id="SignalP"/>
    </source>
</evidence>
<keyword evidence="3" id="KW-1185">Reference proteome</keyword>
<proteinExistence type="predicted"/>
<gene>
    <name evidence="2" type="ORF">BpHYR1_011388</name>
</gene>
<dbReference type="Proteomes" id="UP000276133">
    <property type="component" value="Unassembled WGS sequence"/>
</dbReference>
<feature type="chain" id="PRO_5018267704" description="Secreted protein" evidence="1">
    <location>
        <begin position="19"/>
        <end position="139"/>
    </location>
</feature>
<protein>
    <recommendedName>
        <fullName evidence="4">Secreted protein</fullName>
    </recommendedName>
</protein>
<dbReference type="OrthoDB" id="10199189at2759"/>
<evidence type="ECO:0000313" key="2">
    <source>
        <dbReference type="EMBL" id="RNA36152.1"/>
    </source>
</evidence>